<keyword evidence="3" id="KW-1185">Reference proteome</keyword>
<dbReference type="Proteomes" id="UP001152320">
    <property type="component" value="Chromosome 12"/>
</dbReference>
<evidence type="ECO:0000256" key="1">
    <source>
        <dbReference type="SAM" id="MobiDB-lite"/>
    </source>
</evidence>
<accession>A0A9Q1BU05</accession>
<gene>
    <name evidence="2" type="ORF">HOLleu_26221</name>
</gene>
<protein>
    <submittedName>
        <fullName evidence="2">Uncharacterized protein</fullName>
    </submittedName>
</protein>
<evidence type="ECO:0000313" key="2">
    <source>
        <dbReference type="EMBL" id="KAJ8032645.1"/>
    </source>
</evidence>
<reference evidence="2" key="1">
    <citation type="submission" date="2021-10" db="EMBL/GenBank/DDBJ databases">
        <title>Tropical sea cucumber genome reveals ecological adaptation and Cuvierian tubules defense mechanism.</title>
        <authorList>
            <person name="Chen T."/>
        </authorList>
    </citation>
    <scope>NUCLEOTIDE SEQUENCE</scope>
    <source>
        <strain evidence="2">Nanhai2018</strain>
        <tissue evidence="2">Muscle</tissue>
    </source>
</reference>
<proteinExistence type="predicted"/>
<dbReference type="EMBL" id="JAIZAY010000012">
    <property type="protein sequence ID" value="KAJ8032645.1"/>
    <property type="molecule type" value="Genomic_DNA"/>
</dbReference>
<dbReference type="AlphaFoldDB" id="A0A9Q1BU05"/>
<comment type="caution">
    <text evidence="2">The sequence shown here is derived from an EMBL/GenBank/DDBJ whole genome shotgun (WGS) entry which is preliminary data.</text>
</comment>
<evidence type="ECO:0000313" key="3">
    <source>
        <dbReference type="Proteomes" id="UP001152320"/>
    </source>
</evidence>
<feature type="region of interest" description="Disordered" evidence="1">
    <location>
        <begin position="1"/>
        <end position="27"/>
    </location>
</feature>
<organism evidence="2 3">
    <name type="scientific">Holothuria leucospilota</name>
    <name type="common">Black long sea cucumber</name>
    <name type="synonym">Mertensiothuria leucospilota</name>
    <dbReference type="NCBI Taxonomy" id="206669"/>
    <lineage>
        <taxon>Eukaryota</taxon>
        <taxon>Metazoa</taxon>
        <taxon>Echinodermata</taxon>
        <taxon>Eleutherozoa</taxon>
        <taxon>Echinozoa</taxon>
        <taxon>Holothuroidea</taxon>
        <taxon>Aspidochirotacea</taxon>
        <taxon>Aspidochirotida</taxon>
        <taxon>Holothuriidae</taxon>
        <taxon>Holothuria</taxon>
    </lineage>
</organism>
<name>A0A9Q1BU05_HOLLE</name>
<sequence length="82" mass="10120">MTEIKNIEERRQQVKQEKQNRKKEMYDSLRREKEKEIQGVQEKYDEIFKVELIDLWREREFAQKSGMAGIRIVRCTKHSMFL</sequence>